<evidence type="ECO:0000256" key="2">
    <source>
        <dbReference type="ARBA" id="ARBA00022448"/>
    </source>
</evidence>
<keyword evidence="5" id="KW-0677">Repeat</keyword>
<dbReference type="CDD" id="cd03216">
    <property type="entry name" value="ABC_Carb_Monos_I"/>
    <property type="match status" value="1"/>
</dbReference>
<feature type="domain" description="ABC transporter" evidence="10">
    <location>
        <begin position="8"/>
        <end position="243"/>
    </location>
</feature>
<evidence type="ECO:0000256" key="5">
    <source>
        <dbReference type="ARBA" id="ARBA00022737"/>
    </source>
</evidence>
<dbReference type="PROSITE" id="PS50893">
    <property type="entry name" value="ABC_TRANSPORTER_2"/>
    <property type="match status" value="2"/>
</dbReference>
<dbReference type="AlphaFoldDB" id="A0A271LAE3"/>
<accession>A0A271LAE3</accession>
<keyword evidence="3" id="KW-1003">Cell membrane</keyword>
<dbReference type="GO" id="GO:0005524">
    <property type="term" value="F:ATP binding"/>
    <property type="evidence" value="ECO:0007669"/>
    <property type="project" value="UniProtKB-KW"/>
</dbReference>
<dbReference type="PANTHER" id="PTHR43790:SF3">
    <property type="entry name" value="D-ALLOSE IMPORT ATP-BINDING PROTEIN ALSA-RELATED"/>
    <property type="match status" value="1"/>
</dbReference>
<dbReference type="Gene3D" id="3.40.50.300">
    <property type="entry name" value="P-loop containing nucleotide triphosphate hydrolases"/>
    <property type="match status" value="2"/>
</dbReference>
<evidence type="ECO:0000256" key="3">
    <source>
        <dbReference type="ARBA" id="ARBA00022475"/>
    </source>
</evidence>
<dbReference type="InterPro" id="IPR003439">
    <property type="entry name" value="ABC_transporter-like_ATP-bd"/>
</dbReference>
<evidence type="ECO:0000256" key="8">
    <source>
        <dbReference type="ARBA" id="ARBA00022967"/>
    </source>
</evidence>
<dbReference type="OrthoDB" id="9805029at2"/>
<evidence type="ECO:0000256" key="6">
    <source>
        <dbReference type="ARBA" id="ARBA00022741"/>
    </source>
</evidence>
<dbReference type="PROSITE" id="PS00211">
    <property type="entry name" value="ABC_TRANSPORTER_1"/>
    <property type="match status" value="1"/>
</dbReference>
<feature type="domain" description="ABC transporter" evidence="10">
    <location>
        <begin position="253"/>
        <end position="496"/>
    </location>
</feature>
<keyword evidence="6" id="KW-0547">Nucleotide-binding</keyword>
<keyword evidence="2" id="KW-0813">Transport</keyword>
<keyword evidence="7 11" id="KW-0067">ATP-binding</keyword>
<evidence type="ECO:0000256" key="4">
    <source>
        <dbReference type="ARBA" id="ARBA00022597"/>
    </source>
</evidence>
<reference evidence="11 12" key="1">
    <citation type="submission" date="2017-08" db="EMBL/GenBank/DDBJ databases">
        <title>Mesorhizobium wenxinae sp. nov., a novel rhizobial species isolated from root nodules of chickpea (Cicer arietinum L.).</title>
        <authorList>
            <person name="Zhang J."/>
        </authorList>
    </citation>
    <scope>NUCLEOTIDE SEQUENCE [LARGE SCALE GENOMIC DNA]</scope>
    <source>
        <strain evidence="11 12">SDW018</strain>
    </source>
</reference>
<evidence type="ECO:0000313" key="11">
    <source>
        <dbReference type="EMBL" id="PAQ04847.1"/>
    </source>
</evidence>
<comment type="similarity">
    <text evidence="1">Belongs to the ABC transporter superfamily.</text>
</comment>
<dbReference type="InterPro" id="IPR017871">
    <property type="entry name" value="ABC_transporter-like_CS"/>
</dbReference>
<sequence length="500" mass="53874">MEESVPVWELRNVTKRFPGVVANDSVSLSLVAGRIHGLLGENGCGKSTLVKVLCGVHQPDSGEILCARRPVVLSDPIAARRAGIATVFQEFSLVQTLSVAENIYLGRLPRNRWRIDWPAMREGARRVLGRIHVAIDPDAIVGELSTAGQQLVEIAKAIAANASMIILDEPTTALGPDEIAELHRLLLRLRDDGRIILYISHRLDEVVELVDEATILKDGRVVSNAAETPVEIRAIVRKMVGRVDEHFPKAANATGDALLDVRSIHTSNRVAGASFTVGRGEVFGLGGVLGSGRTEIARALFGVDVLRQGEIRLRGKSLKLLSSRDAIAAGIALVPENRKSDGLFFNFSGHENISIAGLGRITHGAMLDHARERRLAHGLIQSLRITPTAGTALVGELSGGNQQKIVIARWLFAEAELFVLDEPTQGIDVGAKIAVYQLINELTAAGKGVILISSDYDELLAMSDRIGIVSRGRIVAIRDARSLDKADLIKASADREELAA</sequence>
<gene>
    <name evidence="11" type="ORF">CIT26_31700</name>
</gene>
<keyword evidence="12" id="KW-1185">Reference proteome</keyword>
<dbReference type="Pfam" id="PF00005">
    <property type="entry name" value="ABC_tran"/>
    <property type="match status" value="2"/>
</dbReference>
<evidence type="ECO:0000313" key="12">
    <source>
        <dbReference type="Proteomes" id="UP000216442"/>
    </source>
</evidence>
<dbReference type="InterPro" id="IPR003593">
    <property type="entry name" value="AAA+_ATPase"/>
</dbReference>
<evidence type="ECO:0000256" key="7">
    <source>
        <dbReference type="ARBA" id="ARBA00022840"/>
    </source>
</evidence>
<dbReference type="CDD" id="cd03215">
    <property type="entry name" value="ABC_Carb_Monos_II"/>
    <property type="match status" value="1"/>
</dbReference>
<proteinExistence type="inferred from homology"/>
<dbReference type="GO" id="GO:0016887">
    <property type="term" value="F:ATP hydrolysis activity"/>
    <property type="evidence" value="ECO:0007669"/>
    <property type="project" value="InterPro"/>
</dbReference>
<keyword evidence="9" id="KW-0472">Membrane</keyword>
<organism evidence="11 12">
    <name type="scientific">Mesorhizobium temperatum</name>
    <dbReference type="NCBI Taxonomy" id="241416"/>
    <lineage>
        <taxon>Bacteria</taxon>
        <taxon>Pseudomonadati</taxon>
        <taxon>Pseudomonadota</taxon>
        <taxon>Alphaproteobacteria</taxon>
        <taxon>Hyphomicrobiales</taxon>
        <taxon>Phyllobacteriaceae</taxon>
        <taxon>Mesorhizobium</taxon>
    </lineage>
</organism>
<comment type="caution">
    <text evidence="11">The sequence shown here is derived from an EMBL/GenBank/DDBJ whole genome shotgun (WGS) entry which is preliminary data.</text>
</comment>
<keyword evidence="8" id="KW-1278">Translocase</keyword>
<dbReference type="EMBL" id="NPKJ01000075">
    <property type="protein sequence ID" value="PAQ04847.1"/>
    <property type="molecule type" value="Genomic_DNA"/>
</dbReference>
<dbReference type="SMART" id="SM00382">
    <property type="entry name" value="AAA"/>
    <property type="match status" value="2"/>
</dbReference>
<evidence type="ECO:0000256" key="9">
    <source>
        <dbReference type="ARBA" id="ARBA00023136"/>
    </source>
</evidence>
<name>A0A271LAE3_9HYPH</name>
<dbReference type="SUPFAM" id="SSF52540">
    <property type="entry name" value="P-loop containing nucleoside triphosphate hydrolases"/>
    <property type="match status" value="2"/>
</dbReference>
<dbReference type="PANTHER" id="PTHR43790">
    <property type="entry name" value="CARBOHYDRATE TRANSPORT ATP-BINDING PROTEIN MG119-RELATED"/>
    <property type="match status" value="1"/>
</dbReference>
<dbReference type="Proteomes" id="UP000216442">
    <property type="component" value="Unassembled WGS sequence"/>
</dbReference>
<dbReference type="InterPro" id="IPR050107">
    <property type="entry name" value="ABC_carbohydrate_import_ATPase"/>
</dbReference>
<keyword evidence="4" id="KW-0762">Sugar transport</keyword>
<evidence type="ECO:0000259" key="10">
    <source>
        <dbReference type="PROSITE" id="PS50893"/>
    </source>
</evidence>
<protein>
    <submittedName>
        <fullName evidence="11">ABC transporter ATP-binding protein</fullName>
    </submittedName>
</protein>
<evidence type="ECO:0000256" key="1">
    <source>
        <dbReference type="ARBA" id="ARBA00005417"/>
    </source>
</evidence>
<dbReference type="InterPro" id="IPR027417">
    <property type="entry name" value="P-loop_NTPase"/>
</dbReference>